<keyword evidence="2" id="KW-1185">Reference proteome</keyword>
<gene>
    <name evidence="1" type="ORF">OW729_18470</name>
</gene>
<proteinExistence type="predicted"/>
<name>A0ABT4DE53_9CLOT</name>
<dbReference type="RefSeq" id="WP_268063019.1">
    <property type="nucleotide sequence ID" value="NZ_JAPQFJ010000035.1"/>
</dbReference>
<organism evidence="1 2">
    <name type="scientific">Clostridium brassicae</name>
    <dbReference type="NCBI Taxonomy" id="2999072"/>
    <lineage>
        <taxon>Bacteria</taxon>
        <taxon>Bacillati</taxon>
        <taxon>Bacillota</taxon>
        <taxon>Clostridia</taxon>
        <taxon>Eubacteriales</taxon>
        <taxon>Clostridiaceae</taxon>
        <taxon>Clostridium</taxon>
    </lineage>
</organism>
<comment type="caution">
    <text evidence="1">The sequence shown here is derived from an EMBL/GenBank/DDBJ whole genome shotgun (WGS) entry which is preliminary data.</text>
</comment>
<reference evidence="1" key="1">
    <citation type="submission" date="2022-12" db="EMBL/GenBank/DDBJ databases">
        <title>Clostridium sp. nov., isolated from industrial wastewater.</title>
        <authorList>
            <person name="Jiayan W."/>
        </authorList>
    </citation>
    <scope>NUCLEOTIDE SEQUENCE</scope>
    <source>
        <strain evidence="1">ZC22-4</strain>
    </source>
</reference>
<evidence type="ECO:0000313" key="2">
    <source>
        <dbReference type="Proteomes" id="UP001144612"/>
    </source>
</evidence>
<evidence type="ECO:0000313" key="1">
    <source>
        <dbReference type="EMBL" id="MCY6960582.1"/>
    </source>
</evidence>
<sequence>MVYKTFFLIIGLANLLGFALIALSNEATETPTNTKTYKTKNIETKHLASDLKKVS</sequence>
<dbReference type="EMBL" id="JAPQFJ010000035">
    <property type="protein sequence ID" value="MCY6960582.1"/>
    <property type="molecule type" value="Genomic_DNA"/>
</dbReference>
<evidence type="ECO:0008006" key="3">
    <source>
        <dbReference type="Google" id="ProtNLM"/>
    </source>
</evidence>
<accession>A0ABT4DE53</accession>
<protein>
    <recommendedName>
        <fullName evidence="3">Cyclic lactone autoinducer peptide</fullName>
    </recommendedName>
</protein>
<dbReference type="Proteomes" id="UP001144612">
    <property type="component" value="Unassembled WGS sequence"/>
</dbReference>